<protein>
    <submittedName>
        <fullName evidence="1">Uncharacterized protein</fullName>
    </submittedName>
</protein>
<comment type="caution">
    <text evidence="1">The sequence shown here is derived from an EMBL/GenBank/DDBJ whole genome shotgun (WGS) entry which is preliminary data.</text>
</comment>
<reference evidence="1" key="1">
    <citation type="journal article" date="2014" name="Front. Microbiol.">
        <title>High frequency of phylogenetically diverse reductive dehalogenase-homologous genes in deep subseafloor sedimentary metagenomes.</title>
        <authorList>
            <person name="Kawai M."/>
            <person name="Futagami T."/>
            <person name="Toyoda A."/>
            <person name="Takaki Y."/>
            <person name="Nishi S."/>
            <person name="Hori S."/>
            <person name="Arai W."/>
            <person name="Tsubouchi T."/>
            <person name="Morono Y."/>
            <person name="Uchiyama I."/>
            <person name="Ito T."/>
            <person name="Fujiyama A."/>
            <person name="Inagaki F."/>
            <person name="Takami H."/>
        </authorList>
    </citation>
    <scope>NUCLEOTIDE SEQUENCE</scope>
    <source>
        <strain evidence="1">Expedition CK06-06</strain>
    </source>
</reference>
<organism evidence="1">
    <name type="scientific">marine sediment metagenome</name>
    <dbReference type="NCBI Taxonomy" id="412755"/>
    <lineage>
        <taxon>unclassified sequences</taxon>
        <taxon>metagenomes</taxon>
        <taxon>ecological metagenomes</taxon>
    </lineage>
</organism>
<evidence type="ECO:0000313" key="1">
    <source>
        <dbReference type="EMBL" id="GAG39729.1"/>
    </source>
</evidence>
<dbReference type="AlphaFoldDB" id="X0X942"/>
<accession>X0X942</accession>
<sequence>VYKAKKSIFYWFGHIHKHKYEVKDYSGAIVSTIEVNSKDLKKLNNLHDKWLEARWKCFSDTVELPAFAKFIALALKNDPTLKSIEASEAITLLEKSELGGKGIFGRIISKGPEGGSRFSVFGDITGTYSEVASFGFTWDLGMQWSIRLIGNTEEEKIRIKELVLEQYKRLEEKQRLAAANRVDAMVDRINQTGRYWKLASERITLAKEVLNNKWLEFEKNPDKTLWSGVHKVAEELNSAEIE</sequence>
<gene>
    <name evidence="1" type="ORF">S01H1_73000</name>
</gene>
<dbReference type="EMBL" id="BARS01048749">
    <property type="protein sequence ID" value="GAG39729.1"/>
    <property type="molecule type" value="Genomic_DNA"/>
</dbReference>
<name>X0X942_9ZZZZ</name>
<proteinExistence type="predicted"/>
<feature type="non-terminal residue" evidence="1">
    <location>
        <position position="242"/>
    </location>
</feature>
<feature type="non-terminal residue" evidence="1">
    <location>
        <position position="1"/>
    </location>
</feature>